<feature type="repeat" description="PPR" evidence="3">
    <location>
        <begin position="687"/>
        <end position="722"/>
    </location>
</feature>
<accession>A0A9D4U960</accession>
<proteinExistence type="inferred from homology"/>
<dbReference type="AlphaFoldDB" id="A0A9D4U960"/>
<dbReference type="PANTHER" id="PTHR46128">
    <property type="entry name" value="MITOCHONDRIAL GROUP I INTRON SPLICING FACTOR CCM1"/>
    <property type="match status" value="1"/>
</dbReference>
<evidence type="ECO:0000256" key="1">
    <source>
        <dbReference type="ARBA" id="ARBA00007626"/>
    </source>
</evidence>
<protein>
    <recommendedName>
        <fullName evidence="6">Pentatricopeptide repeat-containing protein</fullName>
    </recommendedName>
</protein>
<evidence type="ECO:0000313" key="5">
    <source>
        <dbReference type="Proteomes" id="UP000886520"/>
    </source>
</evidence>
<feature type="repeat" description="PPR" evidence="3">
    <location>
        <begin position="344"/>
        <end position="378"/>
    </location>
</feature>
<dbReference type="InterPro" id="IPR050872">
    <property type="entry name" value="PPR_P_subfamily"/>
</dbReference>
<dbReference type="OrthoDB" id="185373at2759"/>
<organism evidence="4 5">
    <name type="scientific">Adiantum capillus-veneris</name>
    <name type="common">Maidenhair fern</name>
    <dbReference type="NCBI Taxonomy" id="13818"/>
    <lineage>
        <taxon>Eukaryota</taxon>
        <taxon>Viridiplantae</taxon>
        <taxon>Streptophyta</taxon>
        <taxon>Embryophyta</taxon>
        <taxon>Tracheophyta</taxon>
        <taxon>Polypodiopsida</taxon>
        <taxon>Polypodiidae</taxon>
        <taxon>Polypodiales</taxon>
        <taxon>Pteridineae</taxon>
        <taxon>Pteridaceae</taxon>
        <taxon>Vittarioideae</taxon>
        <taxon>Adiantum</taxon>
    </lineage>
</organism>
<dbReference type="Gene3D" id="1.25.40.10">
    <property type="entry name" value="Tetratricopeptide repeat domain"/>
    <property type="match status" value="5"/>
</dbReference>
<dbReference type="PROSITE" id="PS51375">
    <property type="entry name" value="PPR"/>
    <property type="match status" value="7"/>
</dbReference>
<comment type="similarity">
    <text evidence="1">Belongs to the PPR family. P subfamily.</text>
</comment>
<keyword evidence="2" id="KW-0677">Repeat</keyword>
<dbReference type="Pfam" id="PF13812">
    <property type="entry name" value="PPR_3"/>
    <property type="match status" value="2"/>
</dbReference>
<keyword evidence="5" id="KW-1185">Reference proteome</keyword>
<evidence type="ECO:0000256" key="3">
    <source>
        <dbReference type="PROSITE-ProRule" id="PRU00708"/>
    </source>
</evidence>
<feature type="repeat" description="PPR" evidence="3">
    <location>
        <begin position="379"/>
        <end position="413"/>
    </location>
</feature>
<feature type="repeat" description="PPR" evidence="3">
    <location>
        <begin position="274"/>
        <end position="308"/>
    </location>
</feature>
<sequence length="807" mass="90286">MRRWSWKAQSFHFRRWLYSEIRPNESTQKLRTSAATSMSKRKTRDRLLCTAVVSHDVEGTSVTSENMEEIDFKSFFPAAIGNNGGGGASHGSDFSAGADDSLVEAQSKLICTILDDGVCDCDMRHRLGPFVKILSPALVARVLNRVASVETAQSFFKWVAQQEGYKHDGFVYNALMLKLGQAKNFTAIEELVDKMQAEDCAALTSSTFSIIIKSYGKARLLEHCWRTLAKAELLGVKVDARMYTTLLWVLFNAGKVLKANQLVHRMEDSKVEFDLHTYFTIIQGLCKNKMLADAQKLFDRMMSSGCLPNAHVYNAIILGFCESGDPRKALSYYEMMQKQGCEPDTYTYNTIIQSYCHLQMSSEAEGLVSHMQKAGCEPNHVSYNILLQHYSQTGNAKDAENLFMRMQAGGLVDGVSYKLYCSLLRRLGNIEKLVSLAENVYSRYGNTDLEVCNAILQYYCEKSDVVEAAKYLNEAFVRLSAPNESSYALMMSAYCKVGDVYAASSLLSTMVERGCTAMTVHYDLVIVGLCEQSRGCEALQLFKEMNVKGVESSSSACERLLTVLSDAGVVDEVVCLCNHIAQKKHHVTGLPLVSFMKCMSNSNRFVEAKVLLNAMMRSGCFPHSKSFKRCLAYLLEGEIAQVEKYFRKQVPNLVDYTMQIQSACKKGTLGVAKAALSKMKSIGFAPTYACYNKLVHGLSKCKDTAAESLKLFEEMLERGLVPADALPSYLLDSFCQCKQQEVIIRFCRVIIARRLTIREHSASFLLQQDDGSELKKLHFQLKESGCLVEKAPSYNTGQLEVDEEFYS</sequence>
<feature type="repeat" description="PPR" evidence="3">
    <location>
        <begin position="518"/>
        <end position="552"/>
    </location>
</feature>
<evidence type="ECO:0000313" key="4">
    <source>
        <dbReference type="EMBL" id="KAI5063587.1"/>
    </source>
</evidence>
<dbReference type="Pfam" id="PF13041">
    <property type="entry name" value="PPR_2"/>
    <property type="match status" value="2"/>
</dbReference>
<reference evidence="4" key="1">
    <citation type="submission" date="2021-01" db="EMBL/GenBank/DDBJ databases">
        <title>Adiantum capillus-veneris genome.</title>
        <authorList>
            <person name="Fang Y."/>
            <person name="Liao Q."/>
        </authorList>
    </citation>
    <scope>NUCLEOTIDE SEQUENCE</scope>
    <source>
        <strain evidence="4">H3</strain>
        <tissue evidence="4">Leaf</tissue>
    </source>
</reference>
<evidence type="ECO:0000256" key="2">
    <source>
        <dbReference type="ARBA" id="ARBA00022737"/>
    </source>
</evidence>
<dbReference type="SUPFAM" id="SSF81901">
    <property type="entry name" value="HCP-like"/>
    <property type="match status" value="1"/>
</dbReference>
<dbReference type="PANTHER" id="PTHR46128:SF211">
    <property type="entry name" value="PENTACOTRIPEPTIDE-REPEAT REGION OF PRORP DOMAIN-CONTAINING PROTEIN"/>
    <property type="match status" value="1"/>
</dbReference>
<dbReference type="Proteomes" id="UP000886520">
    <property type="component" value="Chromosome 21"/>
</dbReference>
<comment type="caution">
    <text evidence="4">The sequence shown here is derived from an EMBL/GenBank/DDBJ whole genome shotgun (WGS) entry which is preliminary data.</text>
</comment>
<dbReference type="InterPro" id="IPR011990">
    <property type="entry name" value="TPR-like_helical_dom_sf"/>
</dbReference>
<feature type="repeat" description="PPR" evidence="3">
    <location>
        <begin position="309"/>
        <end position="343"/>
    </location>
</feature>
<gene>
    <name evidence="4" type="ORF">GOP47_0022134</name>
</gene>
<dbReference type="NCBIfam" id="TIGR00756">
    <property type="entry name" value="PPR"/>
    <property type="match status" value="7"/>
</dbReference>
<evidence type="ECO:0008006" key="6">
    <source>
        <dbReference type="Google" id="ProtNLM"/>
    </source>
</evidence>
<feature type="repeat" description="PPR" evidence="3">
    <location>
        <begin position="483"/>
        <end position="517"/>
    </location>
</feature>
<name>A0A9D4U960_ADICA</name>
<dbReference type="InterPro" id="IPR002885">
    <property type="entry name" value="PPR_rpt"/>
</dbReference>
<dbReference type="Pfam" id="PF01535">
    <property type="entry name" value="PPR"/>
    <property type="match status" value="2"/>
</dbReference>
<dbReference type="EMBL" id="JABFUD020000021">
    <property type="protein sequence ID" value="KAI5063587.1"/>
    <property type="molecule type" value="Genomic_DNA"/>
</dbReference>